<reference evidence="3 4" key="1">
    <citation type="submission" date="2020-12" db="EMBL/GenBank/DDBJ databases">
        <title>Bacterial novel species Adhaeribacter sp. BT258 isolated from soil.</title>
        <authorList>
            <person name="Jung H.-Y."/>
        </authorList>
    </citation>
    <scope>NUCLEOTIDE SEQUENCE [LARGE SCALE GENOMIC DNA]</scope>
    <source>
        <strain evidence="3 4">BT258</strain>
    </source>
</reference>
<dbReference type="Gene3D" id="2.50.20.10">
    <property type="entry name" value="Lipoprotein localisation LolA/LolB/LppX"/>
    <property type="match status" value="1"/>
</dbReference>
<evidence type="ECO:0000313" key="4">
    <source>
        <dbReference type="Proteomes" id="UP000644147"/>
    </source>
</evidence>
<dbReference type="SUPFAM" id="SSF89392">
    <property type="entry name" value="Prokaryotic lipoproteins and lipoprotein localization factors"/>
    <property type="match status" value="1"/>
</dbReference>
<keyword evidence="2" id="KW-0472">Membrane</keyword>
<sequence length="282" mass="32045">MYHSNSKENGTARWLIFSLILFGVLSISWKILSALPEKPETTILLSTKNQTPKIDKQADQILKQMSDYLTSLDQFSYNSKGSFEEVLKDNKKHQTSYNSEVYVDRPNKLRVNAASGEKAASVYYDGSQFTVMGKKINMYAQASAPPTLDQALDAARDKLQLDPPGADLIYTNPYTGLLEEIIEGKFKGDEKINGISCYRLAFKSKEVDWDIWIEKGDKPLPRKYEIISKNMPEKPAFLVEFSDWNVKPTLNNEMFAFVPPADSRKVDFVQAKEMKDAKKNSK</sequence>
<feature type="transmembrane region" description="Helical" evidence="2">
    <location>
        <begin position="12"/>
        <end position="32"/>
    </location>
</feature>
<comment type="caution">
    <text evidence="3">The sequence shown here is derived from an EMBL/GenBank/DDBJ whole genome shotgun (WGS) entry which is preliminary data.</text>
</comment>
<evidence type="ECO:0000313" key="3">
    <source>
        <dbReference type="EMBL" id="MBK0402502.1"/>
    </source>
</evidence>
<evidence type="ECO:0000256" key="2">
    <source>
        <dbReference type="SAM" id="Phobius"/>
    </source>
</evidence>
<dbReference type="RefSeq" id="WP_200505247.1">
    <property type="nucleotide sequence ID" value="NZ_JAEHFX010000002.1"/>
</dbReference>
<keyword evidence="2" id="KW-0812">Transmembrane</keyword>
<protein>
    <submittedName>
        <fullName evidence="3">DUF2092 domain-containing protein</fullName>
    </submittedName>
</protein>
<organism evidence="3 4">
    <name type="scientific">Adhaeribacter terrigena</name>
    <dbReference type="NCBI Taxonomy" id="2793070"/>
    <lineage>
        <taxon>Bacteria</taxon>
        <taxon>Pseudomonadati</taxon>
        <taxon>Bacteroidota</taxon>
        <taxon>Cytophagia</taxon>
        <taxon>Cytophagales</taxon>
        <taxon>Hymenobacteraceae</taxon>
        <taxon>Adhaeribacter</taxon>
    </lineage>
</organism>
<dbReference type="EMBL" id="JAEHFX010000002">
    <property type="protein sequence ID" value="MBK0402502.1"/>
    <property type="molecule type" value="Genomic_DNA"/>
</dbReference>
<keyword evidence="2" id="KW-1133">Transmembrane helix</keyword>
<keyword evidence="4" id="KW-1185">Reference proteome</keyword>
<evidence type="ECO:0000256" key="1">
    <source>
        <dbReference type="ARBA" id="ARBA00022729"/>
    </source>
</evidence>
<keyword evidence="1" id="KW-0732">Signal</keyword>
<dbReference type="Pfam" id="PF09865">
    <property type="entry name" value="DUF2092"/>
    <property type="match status" value="1"/>
</dbReference>
<accession>A0ABS1C013</accession>
<proteinExistence type="predicted"/>
<name>A0ABS1C013_9BACT</name>
<dbReference type="PIRSF" id="PIRSF012443">
    <property type="entry name" value="UCP012443"/>
    <property type="match status" value="1"/>
</dbReference>
<gene>
    <name evidence="3" type="ORF">I5M27_05860</name>
</gene>
<dbReference type="InterPro" id="IPR019207">
    <property type="entry name" value="DUF2092"/>
</dbReference>
<dbReference type="InterPro" id="IPR029046">
    <property type="entry name" value="LolA/LolB/LppX"/>
</dbReference>
<dbReference type="Proteomes" id="UP000644147">
    <property type="component" value="Unassembled WGS sequence"/>
</dbReference>